<proteinExistence type="inferred from homology"/>
<dbReference type="EMBL" id="CAFBND010000019">
    <property type="protein sequence ID" value="CAB4935051.1"/>
    <property type="molecule type" value="Genomic_DNA"/>
</dbReference>
<dbReference type="SUPFAM" id="SSF50447">
    <property type="entry name" value="Translation proteins"/>
    <property type="match status" value="1"/>
</dbReference>
<keyword evidence="2" id="KW-0690">Ribosome biogenesis</keyword>
<feature type="domain" description="RimM N-terminal" evidence="5">
    <location>
        <begin position="4"/>
        <end position="85"/>
    </location>
</feature>
<evidence type="ECO:0000313" key="7">
    <source>
        <dbReference type="EMBL" id="CAB4935051.1"/>
    </source>
</evidence>
<dbReference type="AlphaFoldDB" id="A0A6J7IWG0"/>
<keyword evidence="3" id="KW-0698">rRNA processing</keyword>
<evidence type="ECO:0000256" key="3">
    <source>
        <dbReference type="ARBA" id="ARBA00022552"/>
    </source>
</evidence>
<dbReference type="InterPro" id="IPR009000">
    <property type="entry name" value="Transl_B-barrel_sf"/>
</dbReference>
<organism evidence="7">
    <name type="scientific">freshwater metagenome</name>
    <dbReference type="NCBI Taxonomy" id="449393"/>
    <lineage>
        <taxon>unclassified sequences</taxon>
        <taxon>metagenomes</taxon>
        <taxon>ecological metagenomes</taxon>
    </lineage>
</organism>
<dbReference type="NCBIfam" id="TIGR02273">
    <property type="entry name" value="16S_RimM"/>
    <property type="match status" value="1"/>
</dbReference>
<reference evidence="7" key="1">
    <citation type="submission" date="2020-05" db="EMBL/GenBank/DDBJ databases">
        <authorList>
            <person name="Chiriac C."/>
            <person name="Salcher M."/>
            <person name="Ghai R."/>
            <person name="Kavagutti S V."/>
        </authorList>
    </citation>
    <scope>NUCLEOTIDE SEQUENCE</scope>
</reference>
<dbReference type="InterPro" id="IPR056792">
    <property type="entry name" value="PRC_RimM"/>
</dbReference>
<accession>A0A6J7IWG0</accession>
<gene>
    <name evidence="7" type="ORF">UFOPK3752_00681</name>
    <name evidence="8" type="ORF">UFOPK4150_00580</name>
</gene>
<evidence type="ECO:0000259" key="5">
    <source>
        <dbReference type="Pfam" id="PF01782"/>
    </source>
</evidence>
<evidence type="ECO:0000256" key="4">
    <source>
        <dbReference type="ARBA" id="ARBA00023186"/>
    </source>
</evidence>
<dbReference type="GO" id="GO:0005840">
    <property type="term" value="C:ribosome"/>
    <property type="evidence" value="ECO:0007669"/>
    <property type="project" value="InterPro"/>
</dbReference>
<keyword evidence="4" id="KW-0143">Chaperone</keyword>
<dbReference type="SUPFAM" id="SSF50346">
    <property type="entry name" value="PRC-barrel domain"/>
    <property type="match status" value="1"/>
</dbReference>
<evidence type="ECO:0000313" key="8">
    <source>
        <dbReference type="EMBL" id="CAB5026481.1"/>
    </source>
</evidence>
<dbReference type="GO" id="GO:0006364">
    <property type="term" value="P:rRNA processing"/>
    <property type="evidence" value="ECO:0007669"/>
    <property type="project" value="UniProtKB-KW"/>
</dbReference>
<dbReference type="InterPro" id="IPR036976">
    <property type="entry name" value="RimM_N_sf"/>
</dbReference>
<dbReference type="PANTHER" id="PTHR33692:SF1">
    <property type="entry name" value="RIBOSOME MATURATION FACTOR RIMM"/>
    <property type="match status" value="1"/>
</dbReference>
<name>A0A6J7IWG0_9ZZZZ</name>
<dbReference type="Pfam" id="PF01782">
    <property type="entry name" value="RimM"/>
    <property type="match status" value="1"/>
</dbReference>
<dbReference type="Gene3D" id="2.40.30.60">
    <property type="entry name" value="RimM"/>
    <property type="match status" value="1"/>
</dbReference>
<protein>
    <submittedName>
        <fullName evidence="7">Unannotated protein</fullName>
    </submittedName>
</protein>
<dbReference type="Gene3D" id="2.30.30.240">
    <property type="entry name" value="PRC-barrel domain"/>
    <property type="match status" value="1"/>
</dbReference>
<evidence type="ECO:0000259" key="6">
    <source>
        <dbReference type="Pfam" id="PF24986"/>
    </source>
</evidence>
<evidence type="ECO:0000256" key="1">
    <source>
        <dbReference type="ARBA" id="ARBA00022490"/>
    </source>
</evidence>
<dbReference type="GO" id="GO:0043022">
    <property type="term" value="F:ribosome binding"/>
    <property type="evidence" value="ECO:0007669"/>
    <property type="project" value="InterPro"/>
</dbReference>
<dbReference type="EMBL" id="CAFBPU010000009">
    <property type="protein sequence ID" value="CAB5026481.1"/>
    <property type="molecule type" value="Genomic_DNA"/>
</dbReference>
<sequence>MQLVVGRIGRPHGIRGEVTVEVRTDTPDIRFAAGAVLVAEPARLGPITVAAARWHSGRLLLLVEGVSDRTGAETLRGVVLSAEVDDTEAPEDPEEFYDHQLRGLAVLTMSGESLGVLEDVLHLPAQDLLSIRRLDGRELLVPFVLEFVPEVDVAGGRVLIDPPAGLLELDDLPEADVVPIDPEG</sequence>
<keyword evidence="1" id="KW-0963">Cytoplasm</keyword>
<dbReference type="InterPro" id="IPR011033">
    <property type="entry name" value="PRC_barrel-like_sf"/>
</dbReference>
<feature type="domain" description="Ribosome maturation factor RimM PRC barrel" evidence="6">
    <location>
        <begin position="99"/>
        <end position="166"/>
    </location>
</feature>
<dbReference type="PANTHER" id="PTHR33692">
    <property type="entry name" value="RIBOSOME MATURATION FACTOR RIMM"/>
    <property type="match status" value="1"/>
</dbReference>
<dbReference type="Pfam" id="PF24986">
    <property type="entry name" value="PRC_RimM"/>
    <property type="match status" value="1"/>
</dbReference>
<dbReference type="InterPro" id="IPR011961">
    <property type="entry name" value="RimM"/>
</dbReference>
<dbReference type="InterPro" id="IPR002676">
    <property type="entry name" value="RimM_N"/>
</dbReference>
<dbReference type="HAMAP" id="MF_00014">
    <property type="entry name" value="Ribosome_mat_RimM"/>
    <property type="match status" value="1"/>
</dbReference>
<evidence type="ECO:0000256" key="2">
    <source>
        <dbReference type="ARBA" id="ARBA00022517"/>
    </source>
</evidence>